<dbReference type="Pfam" id="PF00202">
    <property type="entry name" value="Aminotran_3"/>
    <property type="match status" value="1"/>
</dbReference>
<keyword evidence="4 5" id="KW-0663">Pyridoxal phosphate</keyword>
<organism evidence="6 7">
    <name type="scientific">Microlunatus endophyticus</name>
    <dbReference type="NCBI Taxonomy" id="1716077"/>
    <lineage>
        <taxon>Bacteria</taxon>
        <taxon>Bacillati</taxon>
        <taxon>Actinomycetota</taxon>
        <taxon>Actinomycetes</taxon>
        <taxon>Propionibacteriales</taxon>
        <taxon>Propionibacteriaceae</taxon>
        <taxon>Microlunatus</taxon>
    </lineage>
</organism>
<dbReference type="InterPro" id="IPR015424">
    <property type="entry name" value="PyrdxlP-dep_Trfase"/>
</dbReference>
<dbReference type="GO" id="GO:0008483">
    <property type="term" value="F:transaminase activity"/>
    <property type="evidence" value="ECO:0007669"/>
    <property type="project" value="UniProtKB-KW"/>
</dbReference>
<evidence type="ECO:0000256" key="2">
    <source>
        <dbReference type="ARBA" id="ARBA00022576"/>
    </source>
</evidence>
<dbReference type="Gene3D" id="3.90.1150.10">
    <property type="entry name" value="Aspartate Aminotransferase, domain 1"/>
    <property type="match status" value="1"/>
</dbReference>
<evidence type="ECO:0000256" key="4">
    <source>
        <dbReference type="ARBA" id="ARBA00022898"/>
    </source>
</evidence>
<dbReference type="NCBIfam" id="NF005102">
    <property type="entry name" value="PRK06541.1"/>
    <property type="match status" value="1"/>
</dbReference>
<accession>A0A917W817</accession>
<evidence type="ECO:0000256" key="5">
    <source>
        <dbReference type="RuleBase" id="RU003560"/>
    </source>
</evidence>
<evidence type="ECO:0000313" key="6">
    <source>
        <dbReference type="EMBL" id="GGL74886.1"/>
    </source>
</evidence>
<evidence type="ECO:0000256" key="1">
    <source>
        <dbReference type="ARBA" id="ARBA00008954"/>
    </source>
</evidence>
<protein>
    <submittedName>
        <fullName evidence="6">Acetylornithine aminotransferase</fullName>
    </submittedName>
</protein>
<dbReference type="InterPro" id="IPR015421">
    <property type="entry name" value="PyrdxlP-dep_Trfase_major"/>
</dbReference>
<keyword evidence="2 6" id="KW-0032">Aminotransferase</keyword>
<proteinExistence type="inferred from homology"/>
<dbReference type="Gene3D" id="3.40.640.10">
    <property type="entry name" value="Type I PLP-dependent aspartate aminotransferase-like (Major domain)"/>
    <property type="match status" value="1"/>
</dbReference>
<dbReference type="GO" id="GO:0030170">
    <property type="term" value="F:pyridoxal phosphate binding"/>
    <property type="evidence" value="ECO:0007669"/>
    <property type="project" value="InterPro"/>
</dbReference>
<dbReference type="Proteomes" id="UP000613840">
    <property type="component" value="Unassembled WGS sequence"/>
</dbReference>
<dbReference type="PANTHER" id="PTHR43094:SF1">
    <property type="entry name" value="AMINOTRANSFERASE CLASS-III"/>
    <property type="match status" value="1"/>
</dbReference>
<evidence type="ECO:0000313" key="7">
    <source>
        <dbReference type="Proteomes" id="UP000613840"/>
    </source>
</evidence>
<sequence>MSHQTPEEIRALARKNLVPHFTRGDAWRSPDLPVIDHGEGCYIYDDSGRRYLDGLSGLFCVNIGHGRTDIVAASMKQMEKLAYWPNWGAAHPSVIEAAAKIAELTPGDLDRIFFANSGSEAVESALKFARQYHRSQGHPDRTVIIARDFAYHGVTMGALALTGIPWYKEPFQPVMPDVRHFPNTYGETIPEGGTAADLPSVVKLRSIIEEVGGDKVAAIFAEPVQNSRGALVPPEGYWQELRKICDENGILLVADEVICGFGRLGEWFGTGRFGVVPDVITFAKAATSGYAPLGGMAIRTHLVDELWDSPDGGSFFHGSTWGGHPVATAAAIANIDAMIDMNAVGNARANEDHLRSGLEALLDSHPTLSEVRGTGYFYALEFVADRESGTPLSTEQAQQLVRRVMPAAMRESGLLTRPDDRGATMLILSPPLIADTAVLDELIGHVDHVVTAVDQHIAAS</sequence>
<dbReference type="RefSeq" id="WP_188896801.1">
    <property type="nucleotide sequence ID" value="NZ_BMMZ01000010.1"/>
</dbReference>
<keyword evidence="3" id="KW-0808">Transferase</keyword>
<dbReference type="PANTHER" id="PTHR43094">
    <property type="entry name" value="AMINOTRANSFERASE"/>
    <property type="match status" value="1"/>
</dbReference>
<dbReference type="PROSITE" id="PS00600">
    <property type="entry name" value="AA_TRANSFER_CLASS_3"/>
    <property type="match status" value="1"/>
</dbReference>
<reference evidence="6" key="1">
    <citation type="journal article" date="2014" name="Int. J. Syst. Evol. Microbiol.">
        <title>Complete genome sequence of Corynebacterium casei LMG S-19264T (=DSM 44701T), isolated from a smear-ripened cheese.</title>
        <authorList>
            <consortium name="US DOE Joint Genome Institute (JGI-PGF)"/>
            <person name="Walter F."/>
            <person name="Albersmeier A."/>
            <person name="Kalinowski J."/>
            <person name="Ruckert C."/>
        </authorList>
    </citation>
    <scope>NUCLEOTIDE SEQUENCE</scope>
    <source>
        <strain evidence="6">CGMCC 4.7306</strain>
    </source>
</reference>
<comment type="caution">
    <text evidence="6">The sequence shown here is derived from an EMBL/GenBank/DDBJ whole genome shotgun (WGS) entry which is preliminary data.</text>
</comment>
<dbReference type="InterPro" id="IPR005814">
    <property type="entry name" value="Aminotrans_3"/>
</dbReference>
<dbReference type="InterPro" id="IPR015422">
    <property type="entry name" value="PyrdxlP-dep_Trfase_small"/>
</dbReference>
<dbReference type="SUPFAM" id="SSF53383">
    <property type="entry name" value="PLP-dependent transferases"/>
    <property type="match status" value="1"/>
</dbReference>
<reference evidence="6" key="2">
    <citation type="submission" date="2020-09" db="EMBL/GenBank/DDBJ databases">
        <authorList>
            <person name="Sun Q."/>
            <person name="Zhou Y."/>
        </authorList>
    </citation>
    <scope>NUCLEOTIDE SEQUENCE</scope>
    <source>
        <strain evidence="6">CGMCC 4.7306</strain>
    </source>
</reference>
<dbReference type="AlphaFoldDB" id="A0A917W817"/>
<keyword evidence="7" id="KW-1185">Reference proteome</keyword>
<dbReference type="EMBL" id="BMMZ01000010">
    <property type="protein sequence ID" value="GGL74886.1"/>
    <property type="molecule type" value="Genomic_DNA"/>
</dbReference>
<comment type="similarity">
    <text evidence="1 5">Belongs to the class-III pyridoxal-phosphate-dependent aminotransferase family.</text>
</comment>
<name>A0A917W817_9ACTN</name>
<gene>
    <name evidence="6" type="primary">argD</name>
    <name evidence="6" type="ORF">GCM10011575_36390</name>
</gene>
<evidence type="ECO:0000256" key="3">
    <source>
        <dbReference type="ARBA" id="ARBA00022679"/>
    </source>
</evidence>
<dbReference type="InterPro" id="IPR049704">
    <property type="entry name" value="Aminotrans_3_PPA_site"/>
</dbReference>
<dbReference type="FunFam" id="3.40.640.10:FF:000014">
    <property type="entry name" value="Adenosylmethionine-8-amino-7-oxononanoate aminotransferase, probable"/>
    <property type="match status" value="1"/>
</dbReference>
<dbReference type="CDD" id="cd00610">
    <property type="entry name" value="OAT_like"/>
    <property type="match status" value="1"/>
</dbReference>